<dbReference type="PANTHER" id="PTHR34115:SF17">
    <property type="entry name" value="PROTEIN, PUTATIVE-RELATED"/>
    <property type="match status" value="1"/>
</dbReference>
<name>A0A0B2SKU6_GLYSO</name>
<keyword evidence="1" id="KW-0812">Transmembrane</keyword>
<dbReference type="PANTHER" id="PTHR34115">
    <property type="entry name" value="PROTEIN, PUTATIVE-RELATED"/>
    <property type="match status" value="1"/>
</dbReference>
<dbReference type="SMR" id="A0A0B2SKU6"/>
<reference evidence="3" key="1">
    <citation type="submission" date="2014-07" db="EMBL/GenBank/DDBJ databases">
        <title>Identification of a novel salt tolerance gene in wild soybean by whole-genome sequencing.</title>
        <authorList>
            <person name="Lam H.-M."/>
            <person name="Qi X."/>
            <person name="Li M.-W."/>
            <person name="Liu X."/>
            <person name="Xie M."/>
            <person name="Ni M."/>
            <person name="Xu X."/>
        </authorList>
    </citation>
    <scope>NUCLEOTIDE SEQUENCE [LARGE SCALE GENOMIC DNA]</scope>
    <source>
        <tissue evidence="3">Root</tissue>
    </source>
</reference>
<feature type="signal peptide" evidence="2">
    <location>
        <begin position="1"/>
        <end position="18"/>
    </location>
</feature>
<dbReference type="EMBL" id="KN640841">
    <property type="protein sequence ID" value="KHN47276.1"/>
    <property type="molecule type" value="Genomic_DNA"/>
</dbReference>
<dbReference type="InterPro" id="IPR053258">
    <property type="entry name" value="Ca-permeable_cation_channel"/>
</dbReference>
<keyword evidence="2" id="KW-0732">Signal</keyword>
<dbReference type="AlphaFoldDB" id="A0A0B2SKU6"/>
<evidence type="ECO:0000256" key="1">
    <source>
        <dbReference type="SAM" id="Phobius"/>
    </source>
</evidence>
<accession>A0A0B2SKU6</accession>
<dbReference type="Proteomes" id="UP000053555">
    <property type="component" value="Unassembled WGS sequence"/>
</dbReference>
<protein>
    <submittedName>
        <fullName evidence="3">Uncharacterized protein</fullName>
    </submittedName>
</protein>
<keyword evidence="1" id="KW-0472">Membrane</keyword>
<sequence>MKLKAHTILMSMLLTSIGIKYEGSNTNPLQHSSPIKMLFITAICCHVLGHTAEMSLPTTIFIFHVSGIVGRQALMWILVAELLWWYIINLLLLLVASFCFNYKHVIEIICGGMGDIMTNLEAHEAQM</sequence>
<evidence type="ECO:0000256" key="2">
    <source>
        <dbReference type="SAM" id="SignalP"/>
    </source>
</evidence>
<evidence type="ECO:0000313" key="3">
    <source>
        <dbReference type="EMBL" id="KHN47276.1"/>
    </source>
</evidence>
<feature type="transmembrane region" description="Helical" evidence="1">
    <location>
        <begin position="83"/>
        <end position="102"/>
    </location>
</feature>
<feature type="chain" id="PRO_5002075380" evidence="2">
    <location>
        <begin position="19"/>
        <end position="127"/>
    </location>
</feature>
<gene>
    <name evidence="3" type="ORF">glysoja_043086</name>
</gene>
<proteinExistence type="predicted"/>
<keyword evidence="1" id="KW-1133">Transmembrane helix</keyword>
<organism evidence="3">
    <name type="scientific">Glycine soja</name>
    <name type="common">Wild soybean</name>
    <dbReference type="NCBI Taxonomy" id="3848"/>
    <lineage>
        <taxon>Eukaryota</taxon>
        <taxon>Viridiplantae</taxon>
        <taxon>Streptophyta</taxon>
        <taxon>Embryophyta</taxon>
        <taxon>Tracheophyta</taxon>
        <taxon>Spermatophyta</taxon>
        <taxon>Magnoliopsida</taxon>
        <taxon>eudicotyledons</taxon>
        <taxon>Gunneridae</taxon>
        <taxon>Pentapetalae</taxon>
        <taxon>rosids</taxon>
        <taxon>fabids</taxon>
        <taxon>Fabales</taxon>
        <taxon>Fabaceae</taxon>
        <taxon>Papilionoideae</taxon>
        <taxon>50 kb inversion clade</taxon>
        <taxon>NPAAA clade</taxon>
        <taxon>indigoferoid/millettioid clade</taxon>
        <taxon>Phaseoleae</taxon>
        <taxon>Glycine</taxon>
        <taxon>Glycine subgen. Soja</taxon>
    </lineage>
</organism>